<accession>A0A183TM12</accession>
<keyword evidence="2" id="KW-1185">Reference proteome</keyword>
<name>A0A183TM12_SCHSO</name>
<evidence type="ECO:0000313" key="3">
    <source>
        <dbReference type="WBParaSite" id="SSLN_0001817401-mRNA-1"/>
    </source>
</evidence>
<sequence length="80" mass="8807">MLHITEISVEGSLIWISRAVNVAFLHLLLRGEQRFDGCVNVIELVLVLTKFVAEDIQGVGLDRVLQVAPAVFHGDVLISI</sequence>
<gene>
    <name evidence="1" type="ORF">SSLN_LOCUS17510</name>
</gene>
<dbReference type="Proteomes" id="UP000275846">
    <property type="component" value="Unassembled WGS sequence"/>
</dbReference>
<reference evidence="3" key="1">
    <citation type="submission" date="2016-06" db="UniProtKB">
        <authorList>
            <consortium name="WormBaseParasite"/>
        </authorList>
    </citation>
    <scope>IDENTIFICATION</scope>
</reference>
<evidence type="ECO:0000313" key="2">
    <source>
        <dbReference type="Proteomes" id="UP000275846"/>
    </source>
</evidence>
<dbReference type="AlphaFoldDB" id="A0A183TM12"/>
<proteinExistence type="predicted"/>
<protein>
    <submittedName>
        <fullName evidence="3">Secreted protein</fullName>
    </submittedName>
</protein>
<dbReference type="EMBL" id="UYSU01042625">
    <property type="protein sequence ID" value="VDM03896.1"/>
    <property type="molecule type" value="Genomic_DNA"/>
</dbReference>
<reference evidence="1 2" key="2">
    <citation type="submission" date="2018-11" db="EMBL/GenBank/DDBJ databases">
        <authorList>
            <consortium name="Pathogen Informatics"/>
        </authorList>
    </citation>
    <scope>NUCLEOTIDE SEQUENCE [LARGE SCALE GENOMIC DNA]</scope>
    <source>
        <strain evidence="1 2">NST_G2</strain>
    </source>
</reference>
<evidence type="ECO:0000313" key="1">
    <source>
        <dbReference type="EMBL" id="VDM03896.1"/>
    </source>
</evidence>
<dbReference type="WBParaSite" id="SSLN_0001817401-mRNA-1">
    <property type="protein sequence ID" value="SSLN_0001817401-mRNA-1"/>
    <property type="gene ID" value="SSLN_0001817401"/>
</dbReference>
<organism evidence="3">
    <name type="scientific">Schistocephalus solidus</name>
    <name type="common">Tapeworm</name>
    <dbReference type="NCBI Taxonomy" id="70667"/>
    <lineage>
        <taxon>Eukaryota</taxon>
        <taxon>Metazoa</taxon>
        <taxon>Spiralia</taxon>
        <taxon>Lophotrochozoa</taxon>
        <taxon>Platyhelminthes</taxon>
        <taxon>Cestoda</taxon>
        <taxon>Eucestoda</taxon>
        <taxon>Diphyllobothriidea</taxon>
        <taxon>Diphyllobothriidae</taxon>
        <taxon>Schistocephalus</taxon>
    </lineage>
</organism>